<dbReference type="GO" id="GO:0006450">
    <property type="term" value="P:regulation of translational fidelity"/>
    <property type="evidence" value="ECO:0007669"/>
    <property type="project" value="EnsemblFungi"/>
</dbReference>
<dbReference type="GO" id="GO:0006449">
    <property type="term" value="P:regulation of translational termination"/>
    <property type="evidence" value="ECO:0007669"/>
    <property type="project" value="EnsemblFungi"/>
</dbReference>
<evidence type="ECO:0000256" key="5">
    <source>
        <dbReference type="ARBA" id="ARBA00022896"/>
    </source>
</evidence>
<dbReference type="SMART" id="SM00702">
    <property type="entry name" value="P4Hc"/>
    <property type="match status" value="1"/>
</dbReference>
<dbReference type="InterPro" id="IPR039558">
    <property type="entry name" value="TPA1/OFD1_N"/>
</dbReference>
<dbReference type="GO" id="GO:0031543">
    <property type="term" value="F:peptidyl-proline dioxygenase activity"/>
    <property type="evidence" value="ECO:0007669"/>
    <property type="project" value="EnsemblFungi"/>
</dbReference>
<evidence type="ECO:0000259" key="13">
    <source>
        <dbReference type="PROSITE" id="PS51471"/>
    </source>
</evidence>
<keyword evidence="5" id="KW-0847">Vitamin C</keyword>
<evidence type="ECO:0000256" key="4">
    <source>
        <dbReference type="ARBA" id="ARBA00022723"/>
    </source>
</evidence>
<comment type="similarity">
    <text evidence="3">Belongs to the TPA1 family.</text>
</comment>
<evidence type="ECO:0000256" key="12">
    <source>
        <dbReference type="ARBA" id="ARBA00081607"/>
    </source>
</evidence>
<dbReference type="GO" id="GO:0005634">
    <property type="term" value="C:nucleus"/>
    <property type="evidence" value="ECO:0007669"/>
    <property type="project" value="UniProtKB-SubCell"/>
</dbReference>
<dbReference type="GO" id="GO:0032436">
    <property type="term" value="P:positive regulation of proteasomal ubiquitin-dependent protein catabolic process"/>
    <property type="evidence" value="ECO:0007669"/>
    <property type="project" value="EnsemblFungi"/>
</dbReference>
<dbReference type="GO" id="GO:0006415">
    <property type="term" value="P:translational termination"/>
    <property type="evidence" value="ECO:0007669"/>
    <property type="project" value="EnsemblFungi"/>
</dbReference>
<dbReference type="Gene3D" id="2.60.120.620">
    <property type="entry name" value="q2cbj1_9rhob like domain"/>
    <property type="match status" value="1"/>
</dbReference>
<keyword evidence="9" id="KW-0539">Nucleus</keyword>
<dbReference type="STRING" id="284592.Q6BUX1"/>
<evidence type="ECO:0000256" key="8">
    <source>
        <dbReference type="ARBA" id="ARBA00023004"/>
    </source>
</evidence>
<dbReference type="KEGG" id="dha:DEHA2C07260g"/>
<organism evidence="14 15">
    <name type="scientific">Debaryomyces hansenii (strain ATCC 36239 / CBS 767 / BCRC 21394 / JCM 1990 / NBRC 0083 / IGC 2968)</name>
    <name type="common">Yeast</name>
    <name type="synonym">Torulaspora hansenii</name>
    <dbReference type="NCBI Taxonomy" id="284592"/>
    <lineage>
        <taxon>Eukaryota</taxon>
        <taxon>Fungi</taxon>
        <taxon>Dikarya</taxon>
        <taxon>Ascomycota</taxon>
        <taxon>Saccharomycotina</taxon>
        <taxon>Pichiomycetes</taxon>
        <taxon>Debaryomycetaceae</taxon>
        <taxon>Debaryomyces</taxon>
    </lineage>
</organism>
<dbReference type="EMBL" id="CR382135">
    <property type="protein sequence ID" value="CAG86056.2"/>
    <property type="molecule type" value="Genomic_DNA"/>
</dbReference>
<dbReference type="GO" id="GO:0000288">
    <property type="term" value="P:nuclear-transcribed mRNA catabolic process, deadenylation-dependent decay"/>
    <property type="evidence" value="ECO:0007669"/>
    <property type="project" value="EnsemblFungi"/>
</dbReference>
<protein>
    <recommendedName>
        <fullName evidence="12">uS12 prolyl 3,4-dihydroxylase</fullName>
    </recommendedName>
</protein>
<dbReference type="PROSITE" id="PS51471">
    <property type="entry name" value="FE2OG_OXY"/>
    <property type="match status" value="1"/>
</dbReference>
<evidence type="ECO:0000313" key="14">
    <source>
        <dbReference type="EMBL" id="CAG86056.2"/>
    </source>
</evidence>
<dbReference type="GO" id="GO:0140311">
    <property type="term" value="F:protein sequestering activity"/>
    <property type="evidence" value="ECO:0007669"/>
    <property type="project" value="EnsemblFungi"/>
</dbReference>
<keyword evidence="6" id="KW-0223">Dioxygenase</keyword>
<comment type="subcellular location">
    <subcellularLocation>
        <location evidence="2">Nucleus</location>
    </subcellularLocation>
</comment>
<dbReference type="InterPro" id="IPR005123">
    <property type="entry name" value="Oxoglu/Fe-dep_dioxygenase_dom"/>
</dbReference>
<keyword evidence="7" id="KW-0560">Oxidoreductase</keyword>
<dbReference type="FunCoup" id="Q6BUX1">
    <property type="interactions" value="429"/>
</dbReference>
<evidence type="ECO:0000256" key="10">
    <source>
        <dbReference type="ARBA" id="ARBA00047444"/>
    </source>
</evidence>
<keyword evidence="8" id="KW-0408">Iron</keyword>
<sequence length="655" mass="75409">MIHMSQPENIAGLGARERTKFFSIYVLNASLYVCHRIKSCTLTMPGKRPVEGKEDDSNKKLNTVYNKEDIHSYFNAQVWKDQFQHDIKNEVKDSQPFRWGTIKELVDDTLLRQVRKEVLSEIAFTKKETDIYRVYQSGDLANLSGLDWDDLSRLPSLYKLRSAIYSEEFRDVISKITGCGKLSGSKTDMSINTYTKGCHLLTHDDVIGSRRVSFILYLPDPDKTWKSHYGGGLRLFPAIVPNVPKTDYDVKLTPQFNQMAFFTVQPGLSFHDVEEVRVDKQRLSIQGWFHIPQPGEAGYIPGEQEETTSRSTLQQLQSKELQEFDFPKPFRSDIHAEELKLYENFSSGKFSSDEIQYLTEYLNPLYLQDQNLQRLNEIFLEESVVEIKDILKEEFANLLKESIKTTELEKKTPANSQEITFPWKCSMPPHKQRFMYMDGRDVFEQSEEGIKKINKIGPQEAPSFELINRISPDEVDKKLSDLGSFLRSVAFKKWLMIITSVIPTSDQVLIRRFRPGQDFILATKTDKSLARPNSDELNVLLEATLNLTPTAINPKNWESGEYGGYELCMALNGGDDSDFEDDDPAIYKANDPNDDSVLYTSQCKWNSLCLMLRDPSVLKFVKYVSINAKGSRWDVSCQWNVKSVEEEKEEQEEDK</sequence>
<dbReference type="PANTHER" id="PTHR12117">
    <property type="entry name" value="HISTONE ACETYLTRANSFERASE COMPLEX"/>
    <property type="match status" value="1"/>
</dbReference>
<evidence type="ECO:0000313" key="15">
    <source>
        <dbReference type="Proteomes" id="UP000000599"/>
    </source>
</evidence>
<comment type="catalytic activity">
    <reaction evidence="10">
        <text>[ribosomal protein uS12]-L-proline + 2-oxoglutarate + O2 = [ribosomal protein uS12]-(3S)-3-hydroxy-L-proline + succinate + CO2</text>
        <dbReference type="Rhea" id="RHEA:54156"/>
        <dbReference type="Rhea" id="RHEA-COMP:13816"/>
        <dbReference type="Rhea" id="RHEA-COMP:13818"/>
        <dbReference type="ChEBI" id="CHEBI:15379"/>
        <dbReference type="ChEBI" id="CHEBI:16526"/>
        <dbReference type="ChEBI" id="CHEBI:16810"/>
        <dbReference type="ChEBI" id="CHEBI:30031"/>
        <dbReference type="ChEBI" id="CHEBI:50342"/>
        <dbReference type="ChEBI" id="CHEBI:85428"/>
    </reaction>
</comment>
<dbReference type="OrthoDB" id="430522at2759"/>
<comment type="catalytic activity">
    <reaction evidence="11">
        <text>[ribosomal protein uS12]-(3S)-3-hydroxy-L-proline + 2-oxoglutarate + O2 = [ribosomal protein uS12]-(3S)-3,4-dihydroxy-L-proline + succinate + CO2</text>
        <dbReference type="Rhea" id="RHEA:54160"/>
        <dbReference type="Rhea" id="RHEA-COMP:13817"/>
        <dbReference type="Rhea" id="RHEA-COMP:13818"/>
        <dbReference type="ChEBI" id="CHEBI:15379"/>
        <dbReference type="ChEBI" id="CHEBI:16526"/>
        <dbReference type="ChEBI" id="CHEBI:16810"/>
        <dbReference type="ChEBI" id="CHEBI:30031"/>
        <dbReference type="ChEBI" id="CHEBI:85428"/>
        <dbReference type="ChEBI" id="CHEBI:138052"/>
    </reaction>
</comment>
<dbReference type="FunFam" id="2.60.120.620:FF:000014">
    <property type="entry name" value="Prolyl 3,4-dihydroxylase TPA1"/>
    <property type="match status" value="1"/>
</dbReference>
<keyword evidence="15" id="KW-1185">Reference proteome</keyword>
<reference evidence="14 15" key="1">
    <citation type="journal article" date="2004" name="Nature">
        <title>Genome evolution in yeasts.</title>
        <authorList>
            <consortium name="Genolevures"/>
            <person name="Dujon B."/>
            <person name="Sherman D."/>
            <person name="Fischer G."/>
            <person name="Durrens P."/>
            <person name="Casaregola S."/>
            <person name="Lafontaine I."/>
            <person name="de Montigny J."/>
            <person name="Marck C."/>
            <person name="Neuveglise C."/>
            <person name="Talla E."/>
            <person name="Goffard N."/>
            <person name="Frangeul L."/>
            <person name="Aigle M."/>
            <person name="Anthouard V."/>
            <person name="Babour A."/>
            <person name="Barbe V."/>
            <person name="Barnay S."/>
            <person name="Blanchin S."/>
            <person name="Beckerich J.M."/>
            <person name="Beyne E."/>
            <person name="Bleykasten C."/>
            <person name="Boisrame A."/>
            <person name="Boyer J."/>
            <person name="Cattolico L."/>
            <person name="Confanioleri F."/>
            <person name="de Daruvar A."/>
            <person name="Despons L."/>
            <person name="Fabre E."/>
            <person name="Fairhead C."/>
            <person name="Ferry-Dumazet H."/>
            <person name="Groppi A."/>
            <person name="Hantraye F."/>
            <person name="Hennequin C."/>
            <person name="Jauniaux N."/>
            <person name="Joyet P."/>
            <person name="Kachouri R."/>
            <person name="Kerrest A."/>
            <person name="Koszul R."/>
            <person name="Lemaire M."/>
            <person name="Lesur I."/>
            <person name="Ma L."/>
            <person name="Muller H."/>
            <person name="Nicaud J.M."/>
            <person name="Nikolski M."/>
            <person name="Oztas S."/>
            <person name="Ozier-Kalogeropoulos O."/>
            <person name="Pellenz S."/>
            <person name="Potier S."/>
            <person name="Richard G.F."/>
            <person name="Straub M.L."/>
            <person name="Suleau A."/>
            <person name="Swennene D."/>
            <person name="Tekaia F."/>
            <person name="Wesolowski-Louvel M."/>
            <person name="Westhof E."/>
            <person name="Wirth B."/>
            <person name="Zeniou-Meyer M."/>
            <person name="Zivanovic I."/>
            <person name="Bolotin-Fukuhara M."/>
            <person name="Thierry A."/>
            <person name="Bouchier C."/>
            <person name="Caudron B."/>
            <person name="Scarpelli C."/>
            <person name="Gaillardin C."/>
            <person name="Weissenbach J."/>
            <person name="Wincker P."/>
            <person name="Souciet J.L."/>
        </authorList>
    </citation>
    <scope>NUCLEOTIDE SEQUENCE [LARGE SCALE GENOMIC DNA]</scope>
    <source>
        <strain evidence="15">ATCC 36239 / CBS 767 / BCRC 21394 / JCM 1990 / NBRC 0083 / IGC 2968</strain>
    </source>
</reference>
<dbReference type="eggNOG" id="KOG3844">
    <property type="taxonomic scope" value="Eukaryota"/>
</dbReference>
<name>Q6BUX1_DEBHA</name>
<evidence type="ECO:0000256" key="11">
    <source>
        <dbReference type="ARBA" id="ARBA00051966"/>
    </source>
</evidence>
<dbReference type="GO" id="GO:0005737">
    <property type="term" value="C:cytoplasm"/>
    <property type="evidence" value="ECO:0007669"/>
    <property type="project" value="TreeGrafter"/>
</dbReference>
<keyword evidence="4" id="KW-0479">Metal-binding</keyword>
<dbReference type="HOGENOM" id="CLU_017005_0_0_1"/>
<dbReference type="Proteomes" id="UP000000599">
    <property type="component" value="Chromosome C"/>
</dbReference>
<evidence type="ECO:0000256" key="3">
    <source>
        <dbReference type="ARBA" id="ARBA00007443"/>
    </source>
</evidence>
<dbReference type="Gene3D" id="3.60.130.20">
    <property type="entry name" value="Oxoglutarate/iron-dependent oxygenase, C-terminal degradation domain"/>
    <property type="match status" value="1"/>
</dbReference>
<evidence type="ECO:0000256" key="6">
    <source>
        <dbReference type="ARBA" id="ARBA00022964"/>
    </source>
</evidence>
<dbReference type="GO" id="GO:0008143">
    <property type="term" value="F:poly(A) binding"/>
    <property type="evidence" value="ECO:0007669"/>
    <property type="project" value="EnsemblFungi"/>
</dbReference>
<dbReference type="InterPro" id="IPR019601">
    <property type="entry name" value="Oxoglutarate/Fe-dep_Oase_C"/>
</dbReference>
<dbReference type="GO" id="GO:0071456">
    <property type="term" value="P:cellular response to hypoxia"/>
    <property type="evidence" value="ECO:0007669"/>
    <property type="project" value="EnsemblFungi"/>
</dbReference>
<dbReference type="GeneID" id="2900218"/>
<dbReference type="Pfam" id="PF13661">
    <property type="entry name" value="2OG-FeII_Oxy_4"/>
    <property type="match status" value="1"/>
</dbReference>
<dbReference type="GO" id="GO:0019826">
    <property type="term" value="F:oxygen sensor activity"/>
    <property type="evidence" value="ECO:0007669"/>
    <property type="project" value="EnsemblFungi"/>
</dbReference>
<dbReference type="InterPro" id="IPR051842">
    <property type="entry name" value="uS12_prolyl_hydroxylase"/>
</dbReference>
<comment type="cofactor">
    <cofactor evidence="1">
        <name>L-ascorbate</name>
        <dbReference type="ChEBI" id="CHEBI:38290"/>
    </cofactor>
</comment>
<dbReference type="GO" id="GO:0031418">
    <property type="term" value="F:L-ascorbic acid binding"/>
    <property type="evidence" value="ECO:0007669"/>
    <property type="project" value="UniProtKB-KW"/>
</dbReference>
<feature type="domain" description="Fe2OG dioxygenase" evidence="13">
    <location>
        <begin position="185"/>
        <end position="291"/>
    </location>
</feature>
<evidence type="ECO:0000256" key="9">
    <source>
        <dbReference type="ARBA" id="ARBA00023242"/>
    </source>
</evidence>
<evidence type="ECO:0000256" key="2">
    <source>
        <dbReference type="ARBA" id="ARBA00004123"/>
    </source>
</evidence>
<dbReference type="InterPro" id="IPR043044">
    <property type="entry name" value="TPA1/Ofd1_C"/>
</dbReference>
<dbReference type="GO" id="GO:0008198">
    <property type="term" value="F:ferrous iron binding"/>
    <property type="evidence" value="ECO:0007669"/>
    <property type="project" value="EnsemblFungi"/>
</dbReference>
<dbReference type="InParanoid" id="Q6BUX1"/>
<dbReference type="VEuPathDB" id="FungiDB:DEHA2C07260g"/>
<proteinExistence type="inferred from homology"/>
<dbReference type="OMA" id="SCYARTD"/>
<accession>Q6BUX1</accession>
<dbReference type="AlphaFoldDB" id="Q6BUX1"/>
<evidence type="ECO:0000256" key="7">
    <source>
        <dbReference type="ARBA" id="ARBA00023002"/>
    </source>
</evidence>
<evidence type="ECO:0000256" key="1">
    <source>
        <dbReference type="ARBA" id="ARBA00001961"/>
    </source>
</evidence>
<dbReference type="Pfam" id="PF10637">
    <property type="entry name" value="Ofd1_CTDD"/>
    <property type="match status" value="1"/>
</dbReference>
<dbReference type="RefSeq" id="XP_457998.2">
    <property type="nucleotide sequence ID" value="XM_457998.2"/>
</dbReference>
<dbReference type="GO" id="GO:2000639">
    <property type="term" value="P:negative regulation of SREBP signaling pathway"/>
    <property type="evidence" value="ECO:0007669"/>
    <property type="project" value="EnsemblFungi"/>
</dbReference>
<dbReference type="PANTHER" id="PTHR12117:SF0">
    <property type="entry name" value="PROLYL 3-HYDROXYLASE OGFOD1"/>
    <property type="match status" value="1"/>
</dbReference>
<dbReference type="InterPro" id="IPR006620">
    <property type="entry name" value="Pro_4_hyd_alph"/>
</dbReference>
<gene>
    <name evidence="14" type="ordered locus">DEHA2C07260g</name>
</gene>